<dbReference type="EMBL" id="BAAAZW010000001">
    <property type="protein sequence ID" value="GAA3947899.1"/>
    <property type="molecule type" value="Genomic_DNA"/>
</dbReference>
<feature type="domain" description="FAD/NAD(P)-binding" evidence="6">
    <location>
        <begin position="5"/>
        <end position="268"/>
    </location>
</feature>
<organism evidence="7 8">
    <name type="scientific">Gordonia caeni</name>
    <dbReference type="NCBI Taxonomy" id="1007097"/>
    <lineage>
        <taxon>Bacteria</taxon>
        <taxon>Bacillati</taxon>
        <taxon>Actinomycetota</taxon>
        <taxon>Actinomycetes</taxon>
        <taxon>Mycobacteriales</taxon>
        <taxon>Gordoniaceae</taxon>
        <taxon>Gordonia</taxon>
    </lineage>
</organism>
<dbReference type="Gene3D" id="3.50.50.100">
    <property type="match status" value="1"/>
</dbReference>
<proteinExistence type="inferred from homology"/>
<dbReference type="PRINTS" id="PR00469">
    <property type="entry name" value="PNDRDTASEII"/>
</dbReference>
<dbReference type="PRINTS" id="PR00368">
    <property type="entry name" value="FADPNR"/>
</dbReference>
<protein>
    <submittedName>
        <fullName evidence="7">FAD-dependent oxidoreductase</fullName>
    </submittedName>
</protein>
<accession>A0ABP7NIE9</accession>
<dbReference type="PANTHER" id="PTHR42913">
    <property type="entry name" value="APOPTOSIS-INDUCING FACTOR 1"/>
    <property type="match status" value="1"/>
</dbReference>
<dbReference type="SUPFAM" id="SSF51905">
    <property type="entry name" value="FAD/NAD(P)-binding domain"/>
    <property type="match status" value="2"/>
</dbReference>
<keyword evidence="8" id="KW-1185">Reference proteome</keyword>
<comment type="cofactor">
    <cofactor evidence="1">
        <name>FAD</name>
        <dbReference type="ChEBI" id="CHEBI:57692"/>
    </cofactor>
</comment>
<keyword evidence="4" id="KW-0274">FAD</keyword>
<comment type="similarity">
    <text evidence="2">Belongs to the NADH dehydrogenase family.</text>
</comment>
<dbReference type="Proteomes" id="UP001418444">
    <property type="component" value="Unassembled WGS sequence"/>
</dbReference>
<dbReference type="PANTHER" id="PTHR42913:SF3">
    <property type="entry name" value="64 KDA MITOCHONDRIAL NADH DEHYDROGENASE (EUROFUNG)"/>
    <property type="match status" value="1"/>
</dbReference>
<evidence type="ECO:0000256" key="5">
    <source>
        <dbReference type="ARBA" id="ARBA00023002"/>
    </source>
</evidence>
<dbReference type="RefSeq" id="WP_344779530.1">
    <property type="nucleotide sequence ID" value="NZ_BAAAZW010000001.1"/>
</dbReference>
<evidence type="ECO:0000256" key="4">
    <source>
        <dbReference type="ARBA" id="ARBA00022827"/>
    </source>
</evidence>
<dbReference type="InterPro" id="IPR036188">
    <property type="entry name" value="FAD/NAD-bd_sf"/>
</dbReference>
<comment type="caution">
    <text evidence="7">The sequence shown here is derived from an EMBL/GenBank/DDBJ whole genome shotgun (WGS) entry which is preliminary data.</text>
</comment>
<reference evidence="8" key="1">
    <citation type="journal article" date="2019" name="Int. J. Syst. Evol. Microbiol.">
        <title>The Global Catalogue of Microorganisms (GCM) 10K type strain sequencing project: providing services to taxonomists for standard genome sequencing and annotation.</title>
        <authorList>
            <consortium name="The Broad Institute Genomics Platform"/>
            <consortium name="The Broad Institute Genome Sequencing Center for Infectious Disease"/>
            <person name="Wu L."/>
            <person name="Ma J."/>
        </authorList>
    </citation>
    <scope>NUCLEOTIDE SEQUENCE [LARGE SCALE GENOMIC DNA]</scope>
    <source>
        <strain evidence="8">JCM 16923</strain>
    </source>
</reference>
<name>A0ABP7NIE9_9ACTN</name>
<dbReference type="InterPro" id="IPR051169">
    <property type="entry name" value="NADH-Q_oxidoreductase"/>
</dbReference>
<keyword evidence="5" id="KW-0560">Oxidoreductase</keyword>
<evidence type="ECO:0000313" key="7">
    <source>
        <dbReference type="EMBL" id="GAA3947899.1"/>
    </source>
</evidence>
<evidence type="ECO:0000256" key="3">
    <source>
        <dbReference type="ARBA" id="ARBA00022630"/>
    </source>
</evidence>
<dbReference type="InterPro" id="IPR023753">
    <property type="entry name" value="FAD/NAD-binding_dom"/>
</dbReference>
<evidence type="ECO:0000256" key="1">
    <source>
        <dbReference type="ARBA" id="ARBA00001974"/>
    </source>
</evidence>
<evidence type="ECO:0000313" key="8">
    <source>
        <dbReference type="Proteomes" id="UP001418444"/>
    </source>
</evidence>
<dbReference type="Pfam" id="PF07992">
    <property type="entry name" value="Pyr_redox_2"/>
    <property type="match status" value="1"/>
</dbReference>
<gene>
    <name evidence="7" type="ORF">GCM10022231_01200</name>
</gene>
<sequence length="352" mass="36788">MGSTQIVVVGGGYAGCMAANRLARRTDRDDVSITLVNARPDFVERVRLHQRVAGTGDAATPLTDLLNPRIRVVIGAVDRIGDGELSLSGGATVPFDRLIYAAGGAPRAPEGTFAVGDPEQAGKAQQVLAGLGDGARVTVVGGGLTGIETAAEIAETRPDVSVAMISDGEVAASLYPSARRRVQRELDRLGVTCERGRYAGPGDADLVLWAVATDVSELAARSGLAVTEDGRVQVDEYLHSLSDPRIFAAGDGAAVPGQRLSCQTALPQGAHAAANLARELTGKPPRPYSMGYTGQNVSIGRRRAVIQSARRDDTPIRVWFGGRAGAAVKEVVCRMAKTVAGTGRYAWLPAPR</sequence>
<evidence type="ECO:0000259" key="6">
    <source>
        <dbReference type="Pfam" id="PF07992"/>
    </source>
</evidence>
<evidence type="ECO:0000256" key="2">
    <source>
        <dbReference type="ARBA" id="ARBA00005272"/>
    </source>
</evidence>
<keyword evidence="3" id="KW-0285">Flavoprotein</keyword>